<evidence type="ECO:0000259" key="1">
    <source>
        <dbReference type="PROSITE" id="PS50994"/>
    </source>
</evidence>
<dbReference type="PANTHER" id="PTHR47331">
    <property type="entry name" value="PHD-TYPE DOMAIN-CONTAINING PROTEIN"/>
    <property type="match status" value="1"/>
</dbReference>
<dbReference type="InterPro" id="IPR001584">
    <property type="entry name" value="Integrase_cat-core"/>
</dbReference>
<evidence type="ECO:0000313" key="3">
    <source>
        <dbReference type="WBParaSite" id="Hba_11675"/>
    </source>
</evidence>
<evidence type="ECO:0000313" key="2">
    <source>
        <dbReference type="Proteomes" id="UP000095283"/>
    </source>
</evidence>
<accession>A0A1I7X2H5</accession>
<dbReference type="InterPro" id="IPR008042">
    <property type="entry name" value="Retrotrans_Pao"/>
</dbReference>
<dbReference type="Proteomes" id="UP000095283">
    <property type="component" value="Unplaced"/>
</dbReference>
<dbReference type="InterPro" id="IPR036397">
    <property type="entry name" value="RNaseH_sf"/>
</dbReference>
<feature type="domain" description="Integrase catalytic" evidence="1">
    <location>
        <begin position="1048"/>
        <end position="1227"/>
    </location>
</feature>
<dbReference type="GO" id="GO:0015074">
    <property type="term" value="P:DNA integration"/>
    <property type="evidence" value="ECO:0007669"/>
    <property type="project" value="InterPro"/>
</dbReference>
<dbReference type="InterPro" id="IPR012337">
    <property type="entry name" value="RNaseH-like_sf"/>
</dbReference>
<dbReference type="PANTHER" id="PTHR47331:SF4">
    <property type="entry name" value="PEPTIDASE S1 DOMAIN-CONTAINING PROTEIN"/>
    <property type="match status" value="1"/>
</dbReference>
<keyword evidence="2" id="KW-1185">Reference proteome</keyword>
<dbReference type="Pfam" id="PF05380">
    <property type="entry name" value="Peptidase_A17"/>
    <property type="match status" value="1"/>
</dbReference>
<dbReference type="GO" id="GO:0003676">
    <property type="term" value="F:nucleic acid binding"/>
    <property type="evidence" value="ECO:0007669"/>
    <property type="project" value="InterPro"/>
</dbReference>
<dbReference type="AlphaFoldDB" id="A0A1I7X2H5"/>
<dbReference type="WBParaSite" id="Hba_11675">
    <property type="protein sequence ID" value="Hba_11675"/>
    <property type="gene ID" value="Hba_11675"/>
</dbReference>
<reference evidence="3" key="1">
    <citation type="submission" date="2016-11" db="UniProtKB">
        <authorList>
            <consortium name="WormBaseParasite"/>
        </authorList>
    </citation>
    <scope>IDENTIFICATION</scope>
</reference>
<dbReference type="Pfam" id="PF03564">
    <property type="entry name" value="DUF1759"/>
    <property type="match status" value="1"/>
</dbReference>
<dbReference type="Pfam" id="PF00665">
    <property type="entry name" value="rve"/>
    <property type="match status" value="1"/>
</dbReference>
<dbReference type="SUPFAM" id="SSF56672">
    <property type="entry name" value="DNA/RNA polymerases"/>
    <property type="match status" value="1"/>
</dbReference>
<name>A0A1I7X2H5_HETBA</name>
<dbReference type="Gene3D" id="3.30.420.10">
    <property type="entry name" value="Ribonuclease H-like superfamily/Ribonuclease H"/>
    <property type="match status" value="1"/>
</dbReference>
<dbReference type="PROSITE" id="PS50994">
    <property type="entry name" value="INTEGRASE"/>
    <property type="match status" value="1"/>
</dbReference>
<protein>
    <submittedName>
        <fullName evidence="3">Integrase catalytic domain-containing protein</fullName>
    </submittedName>
</protein>
<proteinExistence type="predicted"/>
<dbReference type="SUPFAM" id="SSF53098">
    <property type="entry name" value="Ribonuclease H-like"/>
    <property type="match status" value="1"/>
</dbReference>
<sequence>MIHSQNLSECIKFYHLKSLLRGEVSQLIAGLTTDSYNYPIAISLLTDAYGNKEDICHKLRAQIISFPPIGQGASAMLKSYHFLVRIFRQLQSLGDNIDTPTYAQIIETPFPKHLMMKVIPKIHIRPITAQTLLDKIGEILKQEATVDRIHEGNKHILNNNRLDNFKNNKNNHFNLRNNFDRSSTNENDESILPSSTFTAANVVQKNNTSTNKGCAYCLNNTHLSANCEKYSTPEIRKKRSLELQLCFNCLGSHNFKECRSKRTCRICKRRHRTSLCFTSLMQTTHKALSFKNHTYGIKKGRASQKLGTTQVSFAPPARDETCPARTNNYFAGTVINSNTNSASSSSSTSSKQNALKLPPSYAKPSILIGCDYMWDILDGYSYIVLPSGFVLLETKIGYLLTKLQNDNELLQKYDAIIKEQLSLDIIEEVPNNKVPDSPIIHYLPHHPVVNMQKSTTKVRILYHASAKTKHNPSLNDCLYREPVLLPDLCGVLLLFRLAPIAIIADVEKAFLQINLAPPDREVTRFLWLKDITKPPTQNNIITLGFTRVPFGIISSPFLLGATIRHHLEHKSHNLFTRASMNLKEFISNDKQFNEFLESKGHNIQENSKILGIKWNTSNDTLQFHLPSFNDSTLSKRTILKYIASIYDPLGLRPPILVLLKLVLQKLWKNSLSCDDDLSHDFSNEWTNIVKHWEDQNPTIDRLTLVPNSDSTQLHCFVDASGHTYGAVAYLKWLNPITEIINTKRIFAKNRLCPIQGMTISKLKLMTILIGTRITFLCLKHLWSDSSCALQWLTSTKDLSTFVKNRIVEIRNNSNITFFRHIPSQDNPADIISRGSTPSELNNCNLWWEGPPWLKQVEEQWPNNISICTPIILSDNITEDAQTHTAAIKNDFEFIDPQRCSSFSSMVNVICYILFFIFKCANKNLLYLIKTLQNYYCDSPITAKTRKLATLHRCHSRIDPNNSSYESTFPIFLSKSCHITHLFTLYVHNNLAHSGPNATIANLRQLVWIPRARTTVKRCIRELCMACRRTLAKPYPLPSMPPYPHFRINESRPFSHIGVDYMGPLSFKKNNSKLGKIWICLITCLTTRAIHCDVVFSLTAEAFLHIIRRFISRRGLPQYILSDNGSQFQLASKTLLTPSLLDYCTTKGIQWKFITELAPWQGGTYERLIGIFKQSLRRAVGRRLLKIDDLISTTYEIEAIVNSRPLTYYQEDTSFTPLRPIDFILPFNCCISTMVTITNLFE</sequence>
<dbReference type="InterPro" id="IPR041588">
    <property type="entry name" value="Integrase_H2C2"/>
</dbReference>
<dbReference type="Pfam" id="PF17921">
    <property type="entry name" value="Integrase_H2C2"/>
    <property type="match status" value="1"/>
</dbReference>
<organism evidence="2 3">
    <name type="scientific">Heterorhabditis bacteriophora</name>
    <name type="common">Entomopathogenic nematode worm</name>
    <dbReference type="NCBI Taxonomy" id="37862"/>
    <lineage>
        <taxon>Eukaryota</taxon>
        <taxon>Metazoa</taxon>
        <taxon>Ecdysozoa</taxon>
        <taxon>Nematoda</taxon>
        <taxon>Chromadorea</taxon>
        <taxon>Rhabditida</taxon>
        <taxon>Rhabditina</taxon>
        <taxon>Rhabditomorpha</taxon>
        <taxon>Strongyloidea</taxon>
        <taxon>Heterorhabditidae</taxon>
        <taxon>Heterorhabditis</taxon>
    </lineage>
</organism>
<dbReference type="InterPro" id="IPR005312">
    <property type="entry name" value="DUF1759"/>
</dbReference>
<dbReference type="GO" id="GO:0042575">
    <property type="term" value="C:DNA polymerase complex"/>
    <property type="evidence" value="ECO:0007669"/>
    <property type="project" value="UniProtKB-ARBA"/>
</dbReference>
<dbReference type="InterPro" id="IPR043502">
    <property type="entry name" value="DNA/RNA_pol_sf"/>
</dbReference>